<sequence length="47" mass="5349">MSLTFELLLAVTANVLAGIILYYVCKWLDDKDSSIASLKHLLIFHRI</sequence>
<feature type="transmembrane region" description="Helical" evidence="1">
    <location>
        <begin position="6"/>
        <end position="25"/>
    </location>
</feature>
<name>A0A380KZ97_9STRE</name>
<accession>A0A380KZ97</accession>
<dbReference type="Proteomes" id="UP000254634">
    <property type="component" value="Unassembled WGS sequence"/>
</dbReference>
<proteinExistence type="predicted"/>
<organism evidence="2 3">
    <name type="scientific">Streptococcus massiliensis</name>
    <dbReference type="NCBI Taxonomy" id="313439"/>
    <lineage>
        <taxon>Bacteria</taxon>
        <taxon>Bacillati</taxon>
        <taxon>Bacillota</taxon>
        <taxon>Bacilli</taxon>
        <taxon>Lactobacillales</taxon>
        <taxon>Streptococcaceae</taxon>
        <taxon>Streptococcus</taxon>
    </lineage>
</organism>
<protein>
    <submittedName>
        <fullName evidence="2">Uncharacterized protein</fullName>
    </submittedName>
</protein>
<evidence type="ECO:0000256" key="1">
    <source>
        <dbReference type="SAM" id="Phobius"/>
    </source>
</evidence>
<keyword evidence="1" id="KW-0812">Transmembrane</keyword>
<gene>
    <name evidence="2" type="ORF">NCTC13765_00730</name>
</gene>
<keyword evidence="1" id="KW-0472">Membrane</keyword>
<reference evidence="2" key="1">
    <citation type="submission" date="2018-06" db="EMBL/GenBank/DDBJ databases">
        <authorList>
            <consortium name="Pathogen Informatics"/>
            <person name="Doyle S."/>
        </authorList>
    </citation>
    <scope>NUCLEOTIDE SEQUENCE [LARGE SCALE GENOMIC DNA]</scope>
    <source>
        <strain evidence="2">NCTC13765</strain>
    </source>
</reference>
<dbReference type="AlphaFoldDB" id="A0A380KZ97"/>
<evidence type="ECO:0000313" key="3">
    <source>
        <dbReference type="Proteomes" id="UP000254634"/>
    </source>
</evidence>
<keyword evidence="3" id="KW-1185">Reference proteome</keyword>
<dbReference type="STRING" id="1123307.GCA_000380065_01642"/>
<dbReference type="EMBL" id="UHFR01000005">
    <property type="protein sequence ID" value="SUN76266.1"/>
    <property type="molecule type" value="Genomic_DNA"/>
</dbReference>
<keyword evidence="1" id="KW-1133">Transmembrane helix</keyword>
<evidence type="ECO:0000313" key="2">
    <source>
        <dbReference type="EMBL" id="SUN76266.1"/>
    </source>
</evidence>